<evidence type="ECO:0000313" key="3">
    <source>
        <dbReference type="EMBL" id="KAI3877733.1"/>
    </source>
</evidence>
<organism evidence="3 4">
    <name type="scientific">Papaver atlanticum</name>
    <dbReference type="NCBI Taxonomy" id="357466"/>
    <lineage>
        <taxon>Eukaryota</taxon>
        <taxon>Viridiplantae</taxon>
        <taxon>Streptophyta</taxon>
        <taxon>Embryophyta</taxon>
        <taxon>Tracheophyta</taxon>
        <taxon>Spermatophyta</taxon>
        <taxon>Magnoliopsida</taxon>
        <taxon>Ranunculales</taxon>
        <taxon>Papaveraceae</taxon>
        <taxon>Papaveroideae</taxon>
        <taxon>Papaver</taxon>
    </lineage>
</organism>
<dbReference type="Pfam" id="PF07983">
    <property type="entry name" value="X8"/>
    <property type="match status" value="1"/>
</dbReference>
<evidence type="ECO:0000259" key="2">
    <source>
        <dbReference type="SMART" id="SM00768"/>
    </source>
</evidence>
<dbReference type="Gene3D" id="1.20.58.1040">
    <property type="match status" value="1"/>
</dbReference>
<dbReference type="InterPro" id="IPR044788">
    <property type="entry name" value="X8_dom_prot"/>
</dbReference>
<comment type="caution">
    <text evidence="3">The sequence shown here is derived from an EMBL/GenBank/DDBJ whole genome shotgun (WGS) entry which is preliminary data.</text>
</comment>
<dbReference type="PANTHER" id="PTHR31044:SF36">
    <property type="entry name" value="CARBOHYDRATE-BINDING X8 DOMAIN SUPERFAMILY PROTEIN"/>
    <property type="match status" value="1"/>
</dbReference>
<reference evidence="3" key="1">
    <citation type="submission" date="2022-04" db="EMBL/GenBank/DDBJ databases">
        <title>A functionally conserved STORR gene fusion in Papaver species that diverged 16.8 million years ago.</title>
        <authorList>
            <person name="Catania T."/>
        </authorList>
    </citation>
    <scope>NUCLEOTIDE SEQUENCE</scope>
    <source>
        <strain evidence="3">S-188037</strain>
    </source>
</reference>
<accession>A0AAD4SB74</accession>
<gene>
    <name evidence="3" type="ORF">MKW98_020214</name>
</gene>
<feature type="domain" description="X8" evidence="2">
    <location>
        <begin position="18"/>
        <end position="86"/>
    </location>
</feature>
<dbReference type="EMBL" id="JAJJMB010012369">
    <property type="protein sequence ID" value="KAI3877733.1"/>
    <property type="molecule type" value="Genomic_DNA"/>
</dbReference>
<dbReference type="AlphaFoldDB" id="A0AAD4SB74"/>
<evidence type="ECO:0000313" key="4">
    <source>
        <dbReference type="Proteomes" id="UP001202328"/>
    </source>
</evidence>
<proteinExistence type="predicted"/>
<name>A0AAD4SB74_9MAGN</name>
<dbReference type="SMART" id="SM00768">
    <property type="entry name" value="X8"/>
    <property type="match status" value="1"/>
</dbReference>
<dbReference type="PANTHER" id="PTHR31044">
    <property type="entry name" value="BETA-1,3 GLUCANASE"/>
    <property type="match status" value="1"/>
</dbReference>
<keyword evidence="4" id="KW-1185">Reference proteome</keyword>
<dbReference type="Proteomes" id="UP001202328">
    <property type="component" value="Unassembled WGS sequence"/>
</dbReference>
<dbReference type="GO" id="GO:0009506">
    <property type="term" value="C:plasmodesma"/>
    <property type="evidence" value="ECO:0007669"/>
    <property type="project" value="UniProtKB-ARBA"/>
</dbReference>
<protein>
    <recommendedName>
        <fullName evidence="2">X8 domain-containing protein</fullName>
    </recommendedName>
</protein>
<keyword evidence="1" id="KW-0732">Signal</keyword>
<dbReference type="InterPro" id="IPR012946">
    <property type="entry name" value="X8"/>
</dbReference>
<sequence>MLSKFLIFCCTCEDLATTYCVAKSFGADMDSMEDALSWTCGVVDFSPLQQGNRCFEPDTIEAHASYAFNLYYQQNNSNPSHGTCIFNNHNPGFTASTSRLQYGGILAVVQLVGVH</sequence>
<evidence type="ECO:0000256" key="1">
    <source>
        <dbReference type="ARBA" id="ARBA00022729"/>
    </source>
</evidence>